<comment type="caution">
    <text evidence="9">The sequence shown here is derived from an EMBL/GenBank/DDBJ whole genome shotgun (WGS) entry which is preliminary data.</text>
</comment>
<gene>
    <name evidence="9" type="ORF">SAMN05444001_10414</name>
</gene>
<evidence type="ECO:0000256" key="5">
    <source>
        <dbReference type="ARBA" id="ARBA00022692"/>
    </source>
</evidence>
<evidence type="ECO:0000256" key="4">
    <source>
        <dbReference type="ARBA" id="ARBA00022475"/>
    </source>
</evidence>
<feature type="transmembrane region" description="Helical" evidence="8">
    <location>
        <begin position="178"/>
        <end position="201"/>
    </location>
</feature>
<keyword evidence="7 8" id="KW-0472">Membrane</keyword>
<comment type="subcellular location">
    <subcellularLocation>
        <location evidence="1">Cell membrane</location>
        <topology evidence="1">Multi-pass membrane protein</topology>
    </subcellularLocation>
</comment>
<dbReference type="Gene3D" id="1.10.3470.10">
    <property type="entry name" value="ABC transporter involved in vitamin B12 uptake, BtuC"/>
    <property type="match status" value="1"/>
</dbReference>
<evidence type="ECO:0000256" key="6">
    <source>
        <dbReference type="ARBA" id="ARBA00022989"/>
    </source>
</evidence>
<reference evidence="9 10" key="1">
    <citation type="submission" date="2016-10" db="EMBL/GenBank/DDBJ databases">
        <authorList>
            <person name="Varghese N."/>
            <person name="Submissions S."/>
        </authorList>
    </citation>
    <scope>NUCLEOTIDE SEQUENCE [LARGE SCALE GENOMIC DNA]</scope>
    <source>
        <strain evidence="9 10">DSM 29073</strain>
    </source>
</reference>
<evidence type="ECO:0000313" key="10">
    <source>
        <dbReference type="Proteomes" id="UP000236725"/>
    </source>
</evidence>
<evidence type="ECO:0000256" key="7">
    <source>
        <dbReference type="ARBA" id="ARBA00023136"/>
    </source>
</evidence>
<dbReference type="GO" id="GO:0033214">
    <property type="term" value="P:siderophore-iron import into cell"/>
    <property type="evidence" value="ECO:0007669"/>
    <property type="project" value="TreeGrafter"/>
</dbReference>
<comment type="similarity">
    <text evidence="2">Belongs to the binding-protein-dependent transport system permease family. FecCD subfamily.</text>
</comment>
<dbReference type="Proteomes" id="UP000236725">
    <property type="component" value="Unassembled WGS sequence"/>
</dbReference>
<feature type="transmembrane region" description="Helical" evidence="8">
    <location>
        <begin position="269"/>
        <end position="291"/>
    </location>
</feature>
<name>A0A8G2BUX8_9BACT</name>
<dbReference type="PANTHER" id="PTHR30472">
    <property type="entry name" value="FERRIC ENTEROBACTIN TRANSPORT SYSTEM PERMEASE PROTEIN"/>
    <property type="match status" value="1"/>
</dbReference>
<feature type="transmembrane region" description="Helical" evidence="8">
    <location>
        <begin position="311"/>
        <end position="333"/>
    </location>
</feature>
<dbReference type="SUPFAM" id="SSF81345">
    <property type="entry name" value="ABC transporter involved in vitamin B12 uptake, BtuC"/>
    <property type="match status" value="1"/>
</dbReference>
<dbReference type="CDD" id="cd06550">
    <property type="entry name" value="TM_ABC_iron-siderophores_like"/>
    <property type="match status" value="1"/>
</dbReference>
<proteinExistence type="inferred from homology"/>
<sequence>MDGRNSTFETINQLFPQKTLYFCEMNRQVLIYYPLLSTILIFLFIGSLVYGAVSIPVDSVMDILLGKNIEKIAWQNIVLQSRLPQAFTALFAGSSLAISGLLLQTLFRNPLAGPSILGISDGANLGVAAVMLYFGGSLSQITDWPINGYLAVILAAFLGACVILGIIIYFSSKVKNNVMLLIIGIMIGYLVSSFISILNYYSSADRVHAFVMWGLGNFSGVSLEQLPFFGCCTLFGLLFAILLIKPLNALLLGELYAANLGIKIKRTRILILLCTGVLTATTTAFCGPISFIGLAVPHIARLMLGTSNHKMLVPVTILSGACVALLCNMLMVIPGSNNILPLNAVTPMLGAPVIIYVIINRKNIQYFN</sequence>
<keyword evidence="6 8" id="KW-1133">Transmembrane helix</keyword>
<dbReference type="Pfam" id="PF01032">
    <property type="entry name" value="FecCD"/>
    <property type="match status" value="1"/>
</dbReference>
<dbReference type="GO" id="GO:0005886">
    <property type="term" value="C:plasma membrane"/>
    <property type="evidence" value="ECO:0007669"/>
    <property type="project" value="UniProtKB-SubCell"/>
</dbReference>
<feature type="transmembrane region" description="Helical" evidence="8">
    <location>
        <begin position="226"/>
        <end position="248"/>
    </location>
</feature>
<evidence type="ECO:0000256" key="8">
    <source>
        <dbReference type="SAM" id="Phobius"/>
    </source>
</evidence>
<keyword evidence="5 8" id="KW-0812">Transmembrane</keyword>
<dbReference type="EMBL" id="FNVS01000004">
    <property type="protein sequence ID" value="SEF64417.1"/>
    <property type="molecule type" value="Genomic_DNA"/>
</dbReference>
<feature type="transmembrane region" description="Helical" evidence="8">
    <location>
        <begin position="115"/>
        <end position="134"/>
    </location>
</feature>
<dbReference type="InterPro" id="IPR000522">
    <property type="entry name" value="ABC_transptr_permease_BtuC"/>
</dbReference>
<dbReference type="PANTHER" id="PTHR30472:SF41">
    <property type="entry name" value="TRANSPORT SYSTEM PERMEASE PROTEIN"/>
    <property type="match status" value="1"/>
</dbReference>
<keyword evidence="4" id="KW-1003">Cell membrane</keyword>
<dbReference type="GO" id="GO:0022857">
    <property type="term" value="F:transmembrane transporter activity"/>
    <property type="evidence" value="ECO:0007669"/>
    <property type="project" value="InterPro"/>
</dbReference>
<protein>
    <submittedName>
        <fullName evidence="9">Iron complex transport system permease protein</fullName>
    </submittedName>
</protein>
<feature type="transmembrane region" description="Helical" evidence="8">
    <location>
        <begin position="146"/>
        <end position="171"/>
    </location>
</feature>
<evidence type="ECO:0000256" key="2">
    <source>
        <dbReference type="ARBA" id="ARBA00007935"/>
    </source>
</evidence>
<evidence type="ECO:0000256" key="3">
    <source>
        <dbReference type="ARBA" id="ARBA00022448"/>
    </source>
</evidence>
<accession>A0A8G2BUX8</accession>
<evidence type="ECO:0000256" key="1">
    <source>
        <dbReference type="ARBA" id="ARBA00004651"/>
    </source>
</evidence>
<dbReference type="AlphaFoldDB" id="A0A8G2BUX8"/>
<feature type="transmembrane region" description="Helical" evidence="8">
    <location>
        <begin position="30"/>
        <end position="53"/>
    </location>
</feature>
<feature type="transmembrane region" description="Helical" evidence="8">
    <location>
        <begin position="83"/>
        <end position="103"/>
    </location>
</feature>
<feature type="transmembrane region" description="Helical" evidence="8">
    <location>
        <begin position="340"/>
        <end position="359"/>
    </location>
</feature>
<dbReference type="InterPro" id="IPR037294">
    <property type="entry name" value="ABC_BtuC-like"/>
</dbReference>
<keyword evidence="3" id="KW-0813">Transport</keyword>
<organism evidence="9 10">
    <name type="scientific">Parabacteroides chinchillae</name>
    <dbReference type="NCBI Taxonomy" id="871327"/>
    <lineage>
        <taxon>Bacteria</taxon>
        <taxon>Pseudomonadati</taxon>
        <taxon>Bacteroidota</taxon>
        <taxon>Bacteroidia</taxon>
        <taxon>Bacteroidales</taxon>
        <taxon>Tannerellaceae</taxon>
        <taxon>Parabacteroides</taxon>
    </lineage>
</organism>
<keyword evidence="10" id="KW-1185">Reference proteome</keyword>
<evidence type="ECO:0000313" key="9">
    <source>
        <dbReference type="EMBL" id="SEF64417.1"/>
    </source>
</evidence>